<name>A0ACC1NCG4_9HYPO</name>
<sequence length="105" mass="10945">MHVTHLERVPLVSKLEKRSRLAGGGAAEVGGDGPLDTGVGGGGDELGVEVEDDGAGRPDEGVEDDEEGYDEDAVVGDAAKELGLRGKLDVYLAHGLSLFLREDIF</sequence>
<reference evidence="1" key="1">
    <citation type="submission" date="2022-08" db="EMBL/GenBank/DDBJ databases">
        <title>Genome Sequence of Lecanicillium fungicola.</title>
        <authorList>
            <person name="Buettner E."/>
        </authorList>
    </citation>
    <scope>NUCLEOTIDE SEQUENCE</scope>
    <source>
        <strain evidence="1">Babe33</strain>
    </source>
</reference>
<keyword evidence="2" id="KW-1185">Reference proteome</keyword>
<accession>A0ACC1NCG4</accession>
<gene>
    <name evidence="1" type="ORF">NQ176_g4925</name>
</gene>
<evidence type="ECO:0000313" key="2">
    <source>
        <dbReference type="Proteomes" id="UP001143910"/>
    </source>
</evidence>
<protein>
    <submittedName>
        <fullName evidence="1">Uncharacterized protein</fullName>
    </submittedName>
</protein>
<proteinExistence type="predicted"/>
<organism evidence="1 2">
    <name type="scientific">Zarea fungicola</name>
    <dbReference type="NCBI Taxonomy" id="93591"/>
    <lineage>
        <taxon>Eukaryota</taxon>
        <taxon>Fungi</taxon>
        <taxon>Dikarya</taxon>
        <taxon>Ascomycota</taxon>
        <taxon>Pezizomycotina</taxon>
        <taxon>Sordariomycetes</taxon>
        <taxon>Hypocreomycetidae</taxon>
        <taxon>Hypocreales</taxon>
        <taxon>Cordycipitaceae</taxon>
        <taxon>Zarea</taxon>
    </lineage>
</organism>
<dbReference type="Proteomes" id="UP001143910">
    <property type="component" value="Unassembled WGS sequence"/>
</dbReference>
<dbReference type="EMBL" id="JANJQO010000580">
    <property type="protein sequence ID" value="KAJ2976478.1"/>
    <property type="molecule type" value="Genomic_DNA"/>
</dbReference>
<comment type="caution">
    <text evidence="1">The sequence shown here is derived from an EMBL/GenBank/DDBJ whole genome shotgun (WGS) entry which is preliminary data.</text>
</comment>
<evidence type="ECO:0000313" key="1">
    <source>
        <dbReference type="EMBL" id="KAJ2976478.1"/>
    </source>
</evidence>